<dbReference type="PANTHER" id="PTHR10974">
    <property type="entry name" value="FI08016P-RELATED"/>
    <property type="match status" value="1"/>
</dbReference>
<dbReference type="STRING" id="6313.A0A0K0D8R7"/>
<reference evidence="1" key="1">
    <citation type="submission" date="2012-09" db="EMBL/GenBank/DDBJ databases">
        <authorList>
            <person name="Martin A.A."/>
        </authorList>
    </citation>
    <scope>NUCLEOTIDE SEQUENCE</scope>
</reference>
<dbReference type="Proteomes" id="UP000035642">
    <property type="component" value="Unassembled WGS sequence"/>
</dbReference>
<accession>A0A0K0D8R7</accession>
<dbReference type="Gene3D" id="3.40.720.10">
    <property type="entry name" value="Alkaline Phosphatase, subunit A"/>
    <property type="match status" value="1"/>
</dbReference>
<reference evidence="2" key="2">
    <citation type="submission" date="2017-02" db="UniProtKB">
        <authorList>
            <consortium name="WormBaseParasite"/>
        </authorList>
    </citation>
    <scope>IDENTIFICATION</scope>
</reference>
<dbReference type="SUPFAM" id="SSF53649">
    <property type="entry name" value="Alkaline phosphatase-like"/>
    <property type="match status" value="1"/>
</dbReference>
<dbReference type="AlphaFoldDB" id="A0A0K0D8R7"/>
<organism evidence="1 2">
    <name type="scientific">Angiostrongylus cantonensis</name>
    <name type="common">Rat lungworm</name>
    <dbReference type="NCBI Taxonomy" id="6313"/>
    <lineage>
        <taxon>Eukaryota</taxon>
        <taxon>Metazoa</taxon>
        <taxon>Ecdysozoa</taxon>
        <taxon>Nematoda</taxon>
        <taxon>Chromadorea</taxon>
        <taxon>Rhabditida</taxon>
        <taxon>Rhabditina</taxon>
        <taxon>Rhabditomorpha</taxon>
        <taxon>Strongyloidea</taxon>
        <taxon>Metastrongylidae</taxon>
        <taxon>Angiostrongylus</taxon>
    </lineage>
</organism>
<dbReference type="PANTHER" id="PTHR10974:SF1">
    <property type="entry name" value="FI08016P-RELATED"/>
    <property type="match status" value="1"/>
</dbReference>
<sequence length="93" mass="10698">MKVYSDVPRFLLMHQSLLSHDDINLVEVEDEDLANHLSSMHKNGELDNTVVILMADHGHRFAKVRATHQGQLEEVIDSFLHFRINFTMKTVNG</sequence>
<keyword evidence="1" id="KW-1185">Reference proteome</keyword>
<evidence type="ECO:0000313" key="1">
    <source>
        <dbReference type="Proteomes" id="UP000035642"/>
    </source>
</evidence>
<dbReference type="Pfam" id="PF02995">
    <property type="entry name" value="DUF229"/>
    <property type="match status" value="1"/>
</dbReference>
<dbReference type="WBParaSite" id="ACAC_0000646201-mRNA-1">
    <property type="protein sequence ID" value="ACAC_0000646201-mRNA-1"/>
    <property type="gene ID" value="ACAC_0000646201"/>
</dbReference>
<protein>
    <submittedName>
        <fullName evidence="2">Sulfatase domain-containing protein</fullName>
    </submittedName>
</protein>
<proteinExistence type="predicted"/>
<evidence type="ECO:0000313" key="2">
    <source>
        <dbReference type="WBParaSite" id="ACAC_0000646201-mRNA-1"/>
    </source>
</evidence>
<name>A0A0K0D8R7_ANGCA</name>
<dbReference type="InterPro" id="IPR017850">
    <property type="entry name" value="Alkaline_phosphatase_core_sf"/>
</dbReference>
<dbReference type="GO" id="GO:0005615">
    <property type="term" value="C:extracellular space"/>
    <property type="evidence" value="ECO:0007669"/>
    <property type="project" value="TreeGrafter"/>
</dbReference>
<dbReference type="InterPro" id="IPR004245">
    <property type="entry name" value="DUF229"/>
</dbReference>